<accession>A0AAV4X4V5</accession>
<dbReference type="EMBL" id="BPLQ01015526">
    <property type="protein sequence ID" value="GIY88818.1"/>
    <property type="molecule type" value="Genomic_DNA"/>
</dbReference>
<keyword evidence="2" id="KW-1185">Reference proteome</keyword>
<organism evidence="1 2">
    <name type="scientific">Caerostris darwini</name>
    <dbReference type="NCBI Taxonomy" id="1538125"/>
    <lineage>
        <taxon>Eukaryota</taxon>
        <taxon>Metazoa</taxon>
        <taxon>Ecdysozoa</taxon>
        <taxon>Arthropoda</taxon>
        <taxon>Chelicerata</taxon>
        <taxon>Arachnida</taxon>
        <taxon>Araneae</taxon>
        <taxon>Araneomorphae</taxon>
        <taxon>Entelegynae</taxon>
        <taxon>Araneoidea</taxon>
        <taxon>Araneidae</taxon>
        <taxon>Caerostris</taxon>
    </lineage>
</organism>
<dbReference type="Proteomes" id="UP001054837">
    <property type="component" value="Unassembled WGS sequence"/>
</dbReference>
<gene>
    <name evidence="1" type="ORF">CDAR_438901</name>
</gene>
<name>A0AAV4X4V5_9ARAC</name>
<evidence type="ECO:0000313" key="1">
    <source>
        <dbReference type="EMBL" id="GIY88818.1"/>
    </source>
</evidence>
<protein>
    <submittedName>
        <fullName evidence="1">Uncharacterized protein</fullName>
    </submittedName>
</protein>
<evidence type="ECO:0000313" key="2">
    <source>
        <dbReference type="Proteomes" id="UP001054837"/>
    </source>
</evidence>
<reference evidence="1 2" key="1">
    <citation type="submission" date="2021-06" db="EMBL/GenBank/DDBJ databases">
        <title>Caerostris darwini draft genome.</title>
        <authorList>
            <person name="Kono N."/>
            <person name="Arakawa K."/>
        </authorList>
    </citation>
    <scope>NUCLEOTIDE SEQUENCE [LARGE SCALE GENOMIC DNA]</scope>
</reference>
<sequence>MSFFFQVNGYSAHTSPIMSGGEALPALLSCRNDLLLLLCPPPRGYFRSITCCHGNNFTKVLLENASYEFYLYGIILAENFPRVCLVTFWQNIQM</sequence>
<dbReference type="AlphaFoldDB" id="A0AAV4X4V5"/>
<proteinExistence type="predicted"/>
<comment type="caution">
    <text evidence="1">The sequence shown here is derived from an EMBL/GenBank/DDBJ whole genome shotgun (WGS) entry which is preliminary data.</text>
</comment>